<accession>A0ABD1XFU5</accession>
<proteinExistence type="predicted"/>
<name>A0ABD1XFU5_9MARC</name>
<keyword evidence="2" id="KW-1185">Reference proteome</keyword>
<dbReference type="AlphaFoldDB" id="A0ABD1XFU5"/>
<evidence type="ECO:0000313" key="2">
    <source>
        <dbReference type="Proteomes" id="UP001605036"/>
    </source>
</evidence>
<evidence type="ECO:0000313" key="1">
    <source>
        <dbReference type="EMBL" id="KAL2607563.1"/>
    </source>
</evidence>
<gene>
    <name evidence="1" type="ORF">R1flu_026136</name>
</gene>
<dbReference type="EMBL" id="JBHFFA010000008">
    <property type="protein sequence ID" value="KAL2607563.1"/>
    <property type="molecule type" value="Genomic_DNA"/>
</dbReference>
<reference evidence="1 2" key="1">
    <citation type="submission" date="2024-09" db="EMBL/GenBank/DDBJ databases">
        <title>Chromosome-scale assembly of Riccia fluitans.</title>
        <authorList>
            <person name="Paukszto L."/>
            <person name="Sawicki J."/>
            <person name="Karawczyk K."/>
            <person name="Piernik-Szablinska J."/>
            <person name="Szczecinska M."/>
            <person name="Mazdziarz M."/>
        </authorList>
    </citation>
    <scope>NUCLEOTIDE SEQUENCE [LARGE SCALE GENOMIC DNA]</scope>
    <source>
        <strain evidence="1">Rf_01</strain>
        <tissue evidence="1">Aerial parts of the thallus</tissue>
    </source>
</reference>
<dbReference type="Proteomes" id="UP001605036">
    <property type="component" value="Unassembled WGS sequence"/>
</dbReference>
<sequence>MGISFNAADTSNSNQLSQLKLLTFAGDCADGVPNERKATILLTLFSTVSSSGVTVGTMAKGLIMPKIGTGLNTGRNLSILKPTITQASCSMLIALMPFTTCAIEKS</sequence>
<comment type="caution">
    <text evidence="1">The sequence shown here is derived from an EMBL/GenBank/DDBJ whole genome shotgun (WGS) entry which is preliminary data.</text>
</comment>
<organism evidence="1 2">
    <name type="scientific">Riccia fluitans</name>
    <dbReference type="NCBI Taxonomy" id="41844"/>
    <lineage>
        <taxon>Eukaryota</taxon>
        <taxon>Viridiplantae</taxon>
        <taxon>Streptophyta</taxon>
        <taxon>Embryophyta</taxon>
        <taxon>Marchantiophyta</taxon>
        <taxon>Marchantiopsida</taxon>
        <taxon>Marchantiidae</taxon>
        <taxon>Marchantiales</taxon>
        <taxon>Ricciaceae</taxon>
        <taxon>Riccia</taxon>
    </lineage>
</organism>
<protein>
    <submittedName>
        <fullName evidence="1">Uncharacterized protein</fullName>
    </submittedName>
</protein>